<name>W2YQW6_PHYNI</name>
<dbReference type="GO" id="GO:0008270">
    <property type="term" value="F:zinc ion binding"/>
    <property type="evidence" value="ECO:0007669"/>
    <property type="project" value="UniProtKB-KW"/>
</dbReference>
<dbReference type="PROSITE" id="PS50966">
    <property type="entry name" value="ZF_SWIM"/>
    <property type="match status" value="1"/>
</dbReference>
<dbReference type="Pfam" id="PF04434">
    <property type="entry name" value="SWIM"/>
    <property type="match status" value="1"/>
</dbReference>
<proteinExistence type="predicted"/>
<reference evidence="3 4" key="1">
    <citation type="submission" date="2013-11" db="EMBL/GenBank/DDBJ databases">
        <title>The Genome Sequence of Phytophthora parasitica P10297.</title>
        <authorList>
            <consortium name="The Broad Institute Genomics Platform"/>
            <person name="Russ C."/>
            <person name="Tyler B."/>
            <person name="Panabieres F."/>
            <person name="Shan W."/>
            <person name="Tripathy S."/>
            <person name="Grunwald N."/>
            <person name="Machado M."/>
            <person name="Johnson C.S."/>
            <person name="Walker B."/>
            <person name="Young S.K."/>
            <person name="Zeng Q."/>
            <person name="Gargeya S."/>
            <person name="Fitzgerald M."/>
            <person name="Haas B."/>
            <person name="Abouelleil A."/>
            <person name="Allen A.W."/>
            <person name="Alvarado L."/>
            <person name="Arachchi H.M."/>
            <person name="Berlin A.M."/>
            <person name="Chapman S.B."/>
            <person name="Gainer-Dewar J."/>
            <person name="Goldberg J."/>
            <person name="Griggs A."/>
            <person name="Gujja S."/>
            <person name="Hansen M."/>
            <person name="Howarth C."/>
            <person name="Imamovic A."/>
            <person name="Ireland A."/>
            <person name="Larimer J."/>
            <person name="McCowan C."/>
            <person name="Murphy C."/>
            <person name="Pearson M."/>
            <person name="Poon T.W."/>
            <person name="Priest M."/>
            <person name="Roberts A."/>
            <person name="Saif S."/>
            <person name="Shea T."/>
            <person name="Sisk P."/>
            <person name="Sykes S."/>
            <person name="Wortman J."/>
            <person name="Nusbaum C."/>
            <person name="Birren B."/>
        </authorList>
    </citation>
    <scope>NUCLEOTIDE SEQUENCE [LARGE SCALE GENOMIC DNA]</scope>
    <source>
        <strain evidence="3 4">P10297</strain>
    </source>
</reference>
<organism evidence="3 4">
    <name type="scientific">Phytophthora nicotianae P10297</name>
    <dbReference type="NCBI Taxonomy" id="1317064"/>
    <lineage>
        <taxon>Eukaryota</taxon>
        <taxon>Sar</taxon>
        <taxon>Stramenopiles</taxon>
        <taxon>Oomycota</taxon>
        <taxon>Peronosporomycetes</taxon>
        <taxon>Peronosporales</taxon>
        <taxon>Peronosporaceae</taxon>
        <taxon>Phytophthora</taxon>
    </lineage>
</organism>
<evidence type="ECO:0000313" key="4">
    <source>
        <dbReference type="Proteomes" id="UP000018948"/>
    </source>
</evidence>
<evidence type="ECO:0000256" key="1">
    <source>
        <dbReference type="PROSITE-ProRule" id="PRU00325"/>
    </source>
</evidence>
<keyword evidence="1" id="KW-0862">Zinc</keyword>
<protein>
    <recommendedName>
        <fullName evidence="2">SWIM-type domain-containing protein</fullName>
    </recommendedName>
</protein>
<dbReference type="OrthoDB" id="118844at2759"/>
<evidence type="ECO:0000313" key="3">
    <source>
        <dbReference type="EMBL" id="ETP37346.1"/>
    </source>
</evidence>
<sequence length="466" mass="51945">MDEMIVLDTFAVSGEEDEGTSFGVIVSSRQVFPNIASSVRAQGNELVCAIDGTYKLHFGGWTVVDCGSTAVTWSRGKGVHWFFPWVYIFARSESTAVYARMFQIVREKAMAFLDIEVNVEFGSLDHSDVIASAFQSTWPTITLMIKPDVYLLKSSRTHAQFVKLAVVVIETWIARGEDAYAQWFKDVYLTERWNRWHINGAAVGGITPSQQGIESHHCVIKKTCVPSSRASTTGVLNGILPHILKAGGENLCPNLARNYKKVFSGRGRNRQLTTIVFNVSKHIVGSQGLLGTDIDQARAEKFLHSLKGRLSRGIKANEVKFELLSLHRVLIMAQTLAPRFELAPIWRDHIIHQIRQFRHCTCESFVRSGWICSHAIATLSLLGLLGVDAAMASVPPLRWKVVEEQRLGDDSEETSNFIGGVVGLRLSDSVYKWSVRFGDGSLRDYAAEQLARAVNMAHHLQIRVSN</sequence>
<evidence type="ECO:0000259" key="2">
    <source>
        <dbReference type="PROSITE" id="PS50966"/>
    </source>
</evidence>
<gene>
    <name evidence="3" type="ORF">F442_14843</name>
</gene>
<keyword evidence="1" id="KW-0479">Metal-binding</keyword>
<comment type="caution">
    <text evidence="3">The sequence shown here is derived from an EMBL/GenBank/DDBJ whole genome shotgun (WGS) entry which is preliminary data.</text>
</comment>
<accession>W2YQW6</accession>
<dbReference type="AlphaFoldDB" id="W2YQW6"/>
<dbReference type="InterPro" id="IPR007527">
    <property type="entry name" value="Znf_SWIM"/>
</dbReference>
<dbReference type="EMBL" id="ANIY01003120">
    <property type="protein sequence ID" value="ETP37346.1"/>
    <property type="molecule type" value="Genomic_DNA"/>
</dbReference>
<feature type="domain" description="SWIM-type" evidence="2">
    <location>
        <begin position="352"/>
        <end position="383"/>
    </location>
</feature>
<dbReference type="Proteomes" id="UP000018948">
    <property type="component" value="Unassembled WGS sequence"/>
</dbReference>
<keyword evidence="1" id="KW-0863">Zinc-finger</keyword>